<dbReference type="PANTHER" id="PTHR43433:SF5">
    <property type="entry name" value="AB HYDROLASE-1 DOMAIN-CONTAINING PROTEIN"/>
    <property type="match status" value="1"/>
</dbReference>
<dbReference type="AlphaFoldDB" id="A0A2S3ZDT2"/>
<evidence type="ECO:0000313" key="3">
    <source>
        <dbReference type="EMBL" id="POH64352.1"/>
    </source>
</evidence>
<dbReference type="InterPro" id="IPR029058">
    <property type="entry name" value="AB_hydrolase_fold"/>
</dbReference>
<dbReference type="PANTHER" id="PTHR43433">
    <property type="entry name" value="HYDROLASE, ALPHA/BETA FOLD FAMILY PROTEIN"/>
    <property type="match status" value="1"/>
</dbReference>
<feature type="transmembrane region" description="Helical" evidence="1">
    <location>
        <begin position="106"/>
        <end position="127"/>
    </location>
</feature>
<organism evidence="3 4">
    <name type="scientific">Cryobacterium zongtaii</name>
    <dbReference type="NCBI Taxonomy" id="1259217"/>
    <lineage>
        <taxon>Bacteria</taxon>
        <taxon>Bacillati</taxon>
        <taxon>Actinomycetota</taxon>
        <taxon>Actinomycetes</taxon>
        <taxon>Micrococcales</taxon>
        <taxon>Microbacteriaceae</taxon>
        <taxon>Cryobacterium</taxon>
    </lineage>
</organism>
<dbReference type="EMBL" id="PPXD01000020">
    <property type="protein sequence ID" value="POH64352.1"/>
    <property type="molecule type" value="Genomic_DNA"/>
</dbReference>
<dbReference type="PRINTS" id="PR00111">
    <property type="entry name" value="ABHYDROLASE"/>
</dbReference>
<feature type="transmembrane region" description="Helical" evidence="1">
    <location>
        <begin position="162"/>
        <end position="179"/>
    </location>
</feature>
<dbReference type="Gene3D" id="3.40.50.1820">
    <property type="entry name" value="alpha/beta hydrolase"/>
    <property type="match status" value="1"/>
</dbReference>
<name>A0A2S3ZDT2_9MICO</name>
<dbReference type="SUPFAM" id="SSF53474">
    <property type="entry name" value="alpha/beta-Hydrolases"/>
    <property type="match status" value="1"/>
</dbReference>
<evidence type="ECO:0000313" key="4">
    <source>
        <dbReference type="Proteomes" id="UP000237340"/>
    </source>
</evidence>
<evidence type="ECO:0000259" key="2">
    <source>
        <dbReference type="Pfam" id="PF00561"/>
    </source>
</evidence>
<gene>
    <name evidence="3" type="ORF">C3B61_12925</name>
</gene>
<keyword evidence="4" id="KW-1185">Reference proteome</keyword>
<keyword evidence="1" id="KW-0472">Membrane</keyword>
<keyword evidence="1" id="KW-0812">Transmembrane</keyword>
<feature type="domain" description="AB hydrolase-1" evidence="2">
    <location>
        <begin position="215"/>
        <end position="450"/>
    </location>
</feature>
<dbReference type="GO" id="GO:0016787">
    <property type="term" value="F:hydrolase activity"/>
    <property type="evidence" value="ECO:0007669"/>
    <property type="project" value="UniProtKB-KW"/>
</dbReference>
<accession>A0A2S3ZDT2</accession>
<feature type="transmembrane region" description="Helical" evidence="1">
    <location>
        <begin position="45"/>
        <end position="70"/>
    </location>
</feature>
<evidence type="ECO:0000256" key="1">
    <source>
        <dbReference type="SAM" id="Phobius"/>
    </source>
</evidence>
<dbReference type="Pfam" id="PF00561">
    <property type="entry name" value="Abhydrolase_1"/>
    <property type="match status" value="1"/>
</dbReference>
<reference evidence="3 4" key="1">
    <citation type="submission" date="2018-01" db="EMBL/GenBank/DDBJ databases">
        <title>Cryobacterium sp. nov., from glaciers in China.</title>
        <authorList>
            <person name="Liu Q."/>
            <person name="Xin Y.-H."/>
        </authorList>
    </citation>
    <scope>NUCLEOTIDE SEQUENCE [LARGE SCALE GENOMIC DNA]</scope>
    <source>
        <strain evidence="3 4">TMN-42</strain>
    </source>
</reference>
<proteinExistence type="predicted"/>
<dbReference type="InterPro" id="IPR050471">
    <property type="entry name" value="AB_hydrolase"/>
</dbReference>
<comment type="caution">
    <text evidence="3">The sequence shown here is derived from an EMBL/GenBank/DDBJ whole genome shotgun (WGS) entry which is preliminary data.</text>
</comment>
<feature type="transmembrane region" description="Helical" evidence="1">
    <location>
        <begin position="133"/>
        <end position="150"/>
    </location>
</feature>
<protein>
    <submittedName>
        <fullName evidence="3">Alpha/beta hydrolase</fullName>
    </submittedName>
</protein>
<feature type="transmembrane region" description="Helical" evidence="1">
    <location>
        <begin position="76"/>
        <end position="94"/>
    </location>
</feature>
<keyword evidence="3" id="KW-0378">Hydrolase</keyword>
<dbReference type="Proteomes" id="UP000237340">
    <property type="component" value="Unassembled WGS sequence"/>
</dbReference>
<dbReference type="InterPro" id="IPR000073">
    <property type="entry name" value="AB_hydrolase_1"/>
</dbReference>
<keyword evidence="1" id="KW-1133">Transmembrane helix</keyword>
<sequence>MPRVQSGCTRTTPAAHGIESIVTTIPTTPSSQDTDRPGPGLRRHVGLIVLGSLAFGLVAALLLAAAPFIRPGEGEVTGAVLLGFGLGWAVLAVLTIRFTDQPQRWAAVPAVVLGLGGLLLVVFGSPLQEVLNWVWPPVVLVTAIWMAIRVHAQLRSRSGRWLLYPVIALLAVASIGGGYETVMEAVDTRAHPMAGQLVDVGGHRLHLSCTGTGSPTVVLEPGGGEMSAVLGWIEPAVAADTRVCVYDRAGRGWSEPAGAPQDATQIATDLHTLLQRGGADGPYVLAGHSFGGLYAQTFAALYPDEVAGMVLIDSTAPSSTTEPSAAFAAAGDSYNPMGRVSALVSASARLGVGRLYGQFDYDTLPPDSQAQARASVAKGGQLGSTVEEYLLANSSMEQAGTLVSFADKPLVVLEAGSGSASDWPAKQAAMASLSTNSSHRVVDGATHASLVSDEADAAATTQAILDVVTAVRTTAPLPGAG</sequence>